<protein>
    <submittedName>
        <fullName evidence="1">Uncharacterized protein</fullName>
    </submittedName>
</protein>
<sequence>MAIMKQWIYLKKLLTIMEVKNRVHTMFNINFEGLFILSPQSIDGLNQITTPPKGNTYKRIFEDKQYN</sequence>
<keyword evidence="2" id="KW-1185">Reference proteome</keyword>
<reference evidence="1" key="1">
    <citation type="submission" date="2021-01" db="EMBL/GenBank/DDBJ databases">
        <authorList>
            <consortium name="Genoscope - CEA"/>
            <person name="William W."/>
        </authorList>
    </citation>
    <scope>NUCLEOTIDE SEQUENCE</scope>
</reference>
<comment type="caution">
    <text evidence="1">The sequence shown here is derived from an EMBL/GenBank/DDBJ whole genome shotgun (WGS) entry which is preliminary data.</text>
</comment>
<dbReference type="Proteomes" id="UP000683925">
    <property type="component" value="Unassembled WGS sequence"/>
</dbReference>
<name>A0A8S1YMY0_PAROT</name>
<gene>
    <name evidence="1" type="ORF">POCTA_138.1.T1900012</name>
</gene>
<organism evidence="1 2">
    <name type="scientific">Paramecium octaurelia</name>
    <dbReference type="NCBI Taxonomy" id="43137"/>
    <lineage>
        <taxon>Eukaryota</taxon>
        <taxon>Sar</taxon>
        <taxon>Alveolata</taxon>
        <taxon>Ciliophora</taxon>
        <taxon>Intramacronucleata</taxon>
        <taxon>Oligohymenophorea</taxon>
        <taxon>Peniculida</taxon>
        <taxon>Parameciidae</taxon>
        <taxon>Paramecium</taxon>
    </lineage>
</organism>
<dbReference type="EMBL" id="CAJJDP010000194">
    <property type="protein sequence ID" value="CAD8214841.1"/>
    <property type="molecule type" value="Genomic_DNA"/>
</dbReference>
<evidence type="ECO:0000313" key="2">
    <source>
        <dbReference type="Proteomes" id="UP000683925"/>
    </source>
</evidence>
<evidence type="ECO:0000313" key="1">
    <source>
        <dbReference type="EMBL" id="CAD8214841.1"/>
    </source>
</evidence>
<accession>A0A8S1YMY0</accession>
<proteinExistence type="predicted"/>
<dbReference type="AlphaFoldDB" id="A0A8S1YMY0"/>